<proteinExistence type="predicted"/>
<evidence type="ECO:0000313" key="1">
    <source>
        <dbReference type="EMBL" id="MCC2177081.1"/>
    </source>
</evidence>
<evidence type="ECO:0000313" key="2">
    <source>
        <dbReference type="Proteomes" id="UP001298753"/>
    </source>
</evidence>
<keyword evidence="2" id="KW-1185">Reference proteome</keyword>
<dbReference type="GeneID" id="98659076"/>
<dbReference type="AlphaFoldDB" id="A0AAW4W2C5"/>
<comment type="caution">
    <text evidence="1">The sequence shown here is derived from an EMBL/GenBank/DDBJ whole genome shotgun (WGS) entry which is preliminary data.</text>
</comment>
<dbReference type="RefSeq" id="WP_227600777.1">
    <property type="nucleotide sequence ID" value="NZ_JAJEPX010000021.1"/>
</dbReference>
<name>A0AAW4W2C5_9FIRM</name>
<sequence length="527" mass="60101">MAKKYKREITGDEARMVVIKYPWSENQWYGFVSQEDKKPKATYKAGSKKLLIKKAENAFLEKDTERYVDFDNPEAVVVYKMTNGQSNNLADIKARTIDRECGPFNDEVRKFCTNDAKSITMLHLLSGPIIQEKKKGTILHIPTSKAADTIAFLRSIAQSFIGDHHRCGQEIELIQPAYLPTDVRESRLIASAYITDYESETVRLPAVYENTSVVLNNHIIKPMEVVKFVQRNPYCQVLLYGSVPRALQELVVQEFDLDDMGSVSVNWNCSVLRAMTSAFVKSVSDGEVALQAFSWARQMIDLYLIKHQIQYGRRFEMAELYLATAKLLVDFLRTADQLDERACAELCNLLYNAVLPGCYTPPTESGVPTQAIPLAEENFEDAVQQTISCMLEDHTRFIRMETGKKWPDTDIENGCYGYFHLFDQDHTKKNLQETVLFTVDDFTKLFAQFCPYDCSDAKLLKKKIKQLSEGEAGGCCLKRGDNRDYFGKDNPRKRSVRLIINQLDFLPKEQQAALKAACYPDQTDNSK</sequence>
<reference evidence="1 2" key="1">
    <citation type="submission" date="2021-10" db="EMBL/GenBank/DDBJ databases">
        <title>Anaerobic single-cell dispensing facilitates the cultivation of human gut bacteria.</title>
        <authorList>
            <person name="Afrizal A."/>
        </authorList>
    </citation>
    <scope>NUCLEOTIDE SEQUENCE [LARGE SCALE GENOMIC DNA]</scope>
    <source>
        <strain evidence="1 2">CLA-AA-H270</strain>
    </source>
</reference>
<accession>A0AAW4W2C5</accession>
<organism evidence="1 2">
    <name type="scientific">Agathobaculum butyriciproducens</name>
    <dbReference type="NCBI Taxonomy" id="1628085"/>
    <lineage>
        <taxon>Bacteria</taxon>
        <taxon>Bacillati</taxon>
        <taxon>Bacillota</taxon>
        <taxon>Clostridia</taxon>
        <taxon>Eubacteriales</taxon>
        <taxon>Butyricicoccaceae</taxon>
        <taxon>Agathobaculum</taxon>
    </lineage>
</organism>
<dbReference type="EMBL" id="JAJEPX010000021">
    <property type="protein sequence ID" value="MCC2177081.1"/>
    <property type="molecule type" value="Genomic_DNA"/>
</dbReference>
<dbReference type="Proteomes" id="UP001298753">
    <property type="component" value="Unassembled WGS sequence"/>
</dbReference>
<protein>
    <submittedName>
        <fullName evidence="1">Uncharacterized protein</fullName>
    </submittedName>
</protein>
<gene>
    <name evidence="1" type="ORF">LKD22_08070</name>
</gene>